<dbReference type="InterPro" id="IPR036271">
    <property type="entry name" value="Tet_transcr_reg_TetR-rel_C_sf"/>
</dbReference>
<name>A0A221W4A1_9PSEU</name>
<gene>
    <name evidence="1" type="ORF">AHOG_14170</name>
</gene>
<dbReference type="SUPFAM" id="SSF48498">
    <property type="entry name" value="Tetracyclin repressor-like, C-terminal domain"/>
    <property type="match status" value="1"/>
</dbReference>
<evidence type="ECO:0000313" key="1">
    <source>
        <dbReference type="EMBL" id="ASO20476.1"/>
    </source>
</evidence>
<dbReference type="RefSeq" id="WP_093941794.1">
    <property type="nucleotide sequence ID" value="NZ_CP022521.1"/>
</dbReference>
<dbReference type="GO" id="GO:0000976">
    <property type="term" value="F:transcription cis-regulatory region binding"/>
    <property type="evidence" value="ECO:0007669"/>
    <property type="project" value="TreeGrafter"/>
</dbReference>
<dbReference type="GO" id="GO:0003700">
    <property type="term" value="F:DNA-binding transcription factor activity"/>
    <property type="evidence" value="ECO:0007669"/>
    <property type="project" value="TreeGrafter"/>
</dbReference>
<dbReference type="Gene3D" id="1.10.357.10">
    <property type="entry name" value="Tetracycline Repressor, domain 2"/>
    <property type="match status" value="1"/>
</dbReference>
<dbReference type="OrthoDB" id="71867at2"/>
<dbReference type="Gene3D" id="1.10.10.60">
    <property type="entry name" value="Homeodomain-like"/>
    <property type="match status" value="1"/>
</dbReference>
<dbReference type="Proteomes" id="UP000204221">
    <property type="component" value="Chromosome"/>
</dbReference>
<dbReference type="InterPro" id="IPR050109">
    <property type="entry name" value="HTH-type_TetR-like_transc_reg"/>
</dbReference>
<dbReference type="InterPro" id="IPR025996">
    <property type="entry name" value="MT1864/Rv1816-like_C"/>
</dbReference>
<proteinExistence type="predicted"/>
<organism evidence="1 2">
    <name type="scientific">Actinoalloteichus hoggarensis</name>
    <dbReference type="NCBI Taxonomy" id="1470176"/>
    <lineage>
        <taxon>Bacteria</taxon>
        <taxon>Bacillati</taxon>
        <taxon>Actinomycetota</taxon>
        <taxon>Actinomycetes</taxon>
        <taxon>Pseudonocardiales</taxon>
        <taxon>Pseudonocardiaceae</taxon>
        <taxon>Actinoalloteichus</taxon>
    </lineage>
</organism>
<dbReference type="PANTHER" id="PTHR30055:SF239">
    <property type="entry name" value="TRANSCRIPTIONAL REGULATORY PROTEIN"/>
    <property type="match status" value="1"/>
</dbReference>
<dbReference type="InterPro" id="IPR001647">
    <property type="entry name" value="HTH_TetR"/>
</dbReference>
<dbReference type="PANTHER" id="PTHR30055">
    <property type="entry name" value="HTH-TYPE TRANSCRIPTIONAL REGULATOR RUTR"/>
    <property type="match status" value="1"/>
</dbReference>
<reference evidence="1 2" key="1">
    <citation type="submission" date="2017-07" db="EMBL/GenBank/DDBJ databases">
        <title>Complete genome sequence of Actinoalloteichus hoggarensis DSM 45943, type strain of Actinoalloteichus hoggarensis.</title>
        <authorList>
            <person name="Ruckert C."/>
            <person name="Nouioui I."/>
            <person name="Willmese J."/>
            <person name="van Wezel G."/>
            <person name="Klenk H.-P."/>
            <person name="Kalinowski J."/>
            <person name="Zotchev S.B."/>
        </authorList>
    </citation>
    <scope>NUCLEOTIDE SEQUENCE [LARGE SCALE GENOMIC DNA]</scope>
    <source>
        <strain evidence="1 2">DSM 45943</strain>
    </source>
</reference>
<dbReference type="InterPro" id="IPR009057">
    <property type="entry name" value="Homeodomain-like_sf"/>
</dbReference>
<dbReference type="AlphaFoldDB" id="A0A221W4A1"/>
<protein>
    <submittedName>
        <fullName evidence="1">Transcriptional regulator, TetR family</fullName>
    </submittedName>
</protein>
<dbReference type="EMBL" id="CP022521">
    <property type="protein sequence ID" value="ASO20476.1"/>
    <property type="molecule type" value="Genomic_DNA"/>
</dbReference>
<dbReference type="Pfam" id="PF13305">
    <property type="entry name" value="TetR_C_33"/>
    <property type="match status" value="1"/>
</dbReference>
<keyword evidence="2" id="KW-1185">Reference proteome</keyword>
<accession>A0A221W4A1</accession>
<dbReference type="KEGG" id="ahg:AHOG_14170"/>
<dbReference type="Pfam" id="PF00440">
    <property type="entry name" value="TetR_N"/>
    <property type="match status" value="1"/>
</dbReference>
<sequence length="185" mass="20010">MPTPRRTSQEEIVTVARDILERHGPAHLTMQAVAERVGVRAPSLYKRVRNRDDLLRLATEATIRDLSEELHAIDATGDPRRVLGDLARTIRAFAHARPHGYHLVFTNASAAARPDPALLAEAAAPVLNLAAVLAGPEHALEAARTITAWTHGFISMELAGAFNLGGDVESAYEFGVDRLADALAR</sequence>
<evidence type="ECO:0000313" key="2">
    <source>
        <dbReference type="Proteomes" id="UP000204221"/>
    </source>
</evidence>
<dbReference type="PROSITE" id="PS50977">
    <property type="entry name" value="HTH_TETR_2"/>
    <property type="match status" value="1"/>
</dbReference>
<dbReference type="SUPFAM" id="SSF46689">
    <property type="entry name" value="Homeodomain-like"/>
    <property type="match status" value="1"/>
</dbReference>